<dbReference type="InterPro" id="IPR006423">
    <property type="entry name" value="Lipo_e_P4"/>
</dbReference>
<evidence type="ECO:0000313" key="3">
    <source>
        <dbReference type="EMBL" id="EJU23892.1"/>
    </source>
</evidence>
<dbReference type="Gene3D" id="3.40.50.1000">
    <property type="entry name" value="HAD superfamily/HAD-like"/>
    <property type="match status" value="1"/>
</dbReference>
<proteinExistence type="predicted"/>
<dbReference type="PATRIC" id="fig|796941.3.peg.537"/>
<dbReference type="InterPro" id="IPR036412">
    <property type="entry name" value="HAD-like_sf"/>
</dbReference>
<gene>
    <name evidence="3" type="ORF">HMPREF1143_1045</name>
</gene>
<dbReference type="GO" id="GO:0009279">
    <property type="term" value="C:cell outer membrane"/>
    <property type="evidence" value="ECO:0007669"/>
    <property type="project" value="InterPro"/>
</dbReference>
<evidence type="ECO:0000313" key="4">
    <source>
        <dbReference type="Proteomes" id="UP000005244"/>
    </source>
</evidence>
<dbReference type="EMBL" id="ALNK01000013">
    <property type="protein sequence ID" value="EJU23892.1"/>
    <property type="molecule type" value="Genomic_DNA"/>
</dbReference>
<dbReference type="SFLD" id="SFLDG01125">
    <property type="entry name" value="C1.1:_Acid_Phosphatase_Like"/>
    <property type="match status" value="1"/>
</dbReference>
<dbReference type="CDD" id="cd07534">
    <property type="entry name" value="HAD_CAP"/>
    <property type="match status" value="1"/>
</dbReference>
<evidence type="ECO:0000256" key="1">
    <source>
        <dbReference type="ARBA" id="ARBA00022729"/>
    </source>
</evidence>
<dbReference type="Pfam" id="PF03767">
    <property type="entry name" value="Acid_phosphat_B"/>
    <property type="match status" value="1"/>
</dbReference>
<dbReference type="NCBIfam" id="TIGR01533">
    <property type="entry name" value="lipo_e_P4"/>
    <property type="match status" value="1"/>
</dbReference>
<keyword evidence="1 2" id="KW-0732">Signal</keyword>
<dbReference type="PIRSF" id="PIRSF019271">
    <property type="entry name" value="Acid_Ptase_C"/>
    <property type="match status" value="1"/>
</dbReference>
<organism evidence="3 4">
    <name type="scientific">Peptoanaerobacter stomatis</name>
    <dbReference type="NCBI Taxonomy" id="796937"/>
    <lineage>
        <taxon>Bacteria</taxon>
        <taxon>Bacillati</taxon>
        <taxon>Bacillota</taxon>
        <taxon>Clostridia</taxon>
        <taxon>Peptostreptococcales</taxon>
        <taxon>Filifactoraceae</taxon>
        <taxon>Peptoanaerobacter</taxon>
    </lineage>
</organism>
<dbReference type="PANTHER" id="PTHR31284:SF10">
    <property type="entry name" value="ACID PHOSPHATASE-LIKE PROTEIN"/>
    <property type="match status" value="1"/>
</dbReference>
<dbReference type="SFLD" id="SFLDS00003">
    <property type="entry name" value="Haloacid_Dehalogenase"/>
    <property type="match status" value="1"/>
</dbReference>
<keyword evidence="4" id="KW-1185">Reference proteome</keyword>
<protein>
    <submittedName>
        <fullName evidence="3">5'-nucleotidase, lipoprotein e(P4) family</fullName>
    </submittedName>
</protein>
<dbReference type="InterPro" id="IPR005519">
    <property type="entry name" value="Acid_phosphat_B-like"/>
</dbReference>
<name>J5WRK9_9FIRM</name>
<accession>J5WRK9</accession>
<feature type="chain" id="PRO_5003786077" evidence="2">
    <location>
        <begin position="25"/>
        <end position="305"/>
    </location>
</feature>
<sequence length="305" mass="35082">MNLKKQILPMALAFTMVMPVYAIADTKTEVKTEKTVVASEKPAVTNETLSRENLMGTLWYQSSVEAKALYHQGYNVAKTVLDAKIKEKSDKTYAIALDIDETVLDNSPQQAYFAYAMKMYPEGWKEWVDEAKADPVAGAKEFLNYAKSKGVEVFYISDRKTDQLKATIKNLEDNGLPCADEKHVLLKSKEDKSKEARRQKVAKEYNLIMLFGDNIVDFEEFEGLTLEQRDEKLKGIADKFGEKYIIFPNPMYGSWESAIYNHDFKKSPQEKEDLRLNTLKVFDYQKDVKKDVKKDMNNKETKEVK</sequence>
<dbReference type="Proteomes" id="UP000005244">
    <property type="component" value="Unassembled WGS sequence"/>
</dbReference>
<dbReference type="RefSeq" id="WP_009530539.1">
    <property type="nucleotide sequence ID" value="NZ_ALNK01000013.1"/>
</dbReference>
<comment type="caution">
    <text evidence="3">The sequence shown here is derived from an EMBL/GenBank/DDBJ whole genome shotgun (WGS) entry which is preliminary data.</text>
</comment>
<keyword evidence="3" id="KW-0449">Lipoprotein</keyword>
<dbReference type="InterPro" id="IPR023214">
    <property type="entry name" value="HAD_sf"/>
</dbReference>
<dbReference type="AlphaFoldDB" id="J5WRK9"/>
<dbReference type="PANTHER" id="PTHR31284">
    <property type="entry name" value="ACID PHOSPHATASE-LIKE PROTEIN"/>
    <property type="match status" value="1"/>
</dbReference>
<evidence type="ECO:0000256" key="2">
    <source>
        <dbReference type="SAM" id="SignalP"/>
    </source>
</evidence>
<feature type="signal peptide" evidence="2">
    <location>
        <begin position="1"/>
        <end position="24"/>
    </location>
</feature>
<reference evidence="3 4" key="1">
    <citation type="submission" date="2012-07" db="EMBL/GenBank/DDBJ databases">
        <authorList>
            <person name="Durkin A.S."/>
            <person name="McCorrison J."/>
            <person name="Torralba M."/>
            <person name="Gillis M."/>
            <person name="Methe B."/>
            <person name="Sutton G."/>
            <person name="Nelson K.E."/>
        </authorList>
    </citation>
    <scope>NUCLEOTIDE SEQUENCE [LARGE SCALE GENOMIC DNA]</scope>
    <source>
        <strain evidence="3 4">OBRC8</strain>
    </source>
</reference>
<dbReference type="SUPFAM" id="SSF56784">
    <property type="entry name" value="HAD-like"/>
    <property type="match status" value="1"/>
</dbReference>